<dbReference type="PANTHER" id="PTHR45527">
    <property type="entry name" value="NONRIBOSOMAL PEPTIDE SYNTHETASE"/>
    <property type="match status" value="1"/>
</dbReference>
<evidence type="ECO:0008006" key="4">
    <source>
        <dbReference type="Google" id="ProtNLM"/>
    </source>
</evidence>
<evidence type="ECO:0000256" key="1">
    <source>
        <dbReference type="SAM" id="MobiDB-lite"/>
    </source>
</evidence>
<protein>
    <recommendedName>
        <fullName evidence="4">AMP-binding enzyme C-terminal domain-containing protein</fullName>
    </recommendedName>
</protein>
<dbReference type="EMBL" id="BSUZ01000001">
    <property type="protein sequence ID" value="GMA88856.1"/>
    <property type="molecule type" value="Genomic_DNA"/>
</dbReference>
<reference evidence="3" key="1">
    <citation type="journal article" date="2019" name="Int. J. Syst. Evol. Microbiol.">
        <title>The Global Catalogue of Microorganisms (GCM) 10K type strain sequencing project: providing services to taxonomists for standard genome sequencing and annotation.</title>
        <authorList>
            <consortium name="The Broad Institute Genomics Platform"/>
            <consortium name="The Broad Institute Genome Sequencing Center for Infectious Disease"/>
            <person name="Wu L."/>
            <person name="Ma J."/>
        </authorList>
    </citation>
    <scope>NUCLEOTIDE SEQUENCE [LARGE SCALE GENOMIC DNA]</scope>
    <source>
        <strain evidence="3">NBRC 108730</strain>
    </source>
</reference>
<sequence length="255" mass="27909">MIGGVGLARYLDPELDATRFAPMPSLGWQRAYRSGDLVRAEPEGLAFVGRADDQVKVGGRRIEPRRGRRRAAATARGRRGGRGGAHHAGRHQGARRLRHHPRRRPLDRAAALARLRESLPAALVPLLAEVDDIPTRTSGKVDRDALPGRCRRCRTAPPTPRSTAPPRGWPGCGRGCSARRRQPAPTSSPTAAAAWPPRRLVAAARERYPQATVADVYENPGLLQPGRAPRRAWRPPTPTASRPGRRLPCRCGRRS</sequence>
<feature type="region of interest" description="Disordered" evidence="1">
    <location>
        <begin position="59"/>
        <end position="102"/>
    </location>
</feature>
<dbReference type="Gene3D" id="2.30.38.10">
    <property type="entry name" value="Luciferase, Domain 3"/>
    <property type="match status" value="1"/>
</dbReference>
<evidence type="ECO:0000313" key="3">
    <source>
        <dbReference type="Proteomes" id="UP001157017"/>
    </source>
</evidence>
<dbReference type="PANTHER" id="PTHR45527:SF1">
    <property type="entry name" value="FATTY ACID SYNTHASE"/>
    <property type="match status" value="1"/>
</dbReference>
<feature type="region of interest" description="Disordered" evidence="1">
    <location>
        <begin position="219"/>
        <end position="255"/>
    </location>
</feature>
<feature type="compositionally biased region" description="Basic residues" evidence="1">
    <location>
        <begin position="66"/>
        <end position="102"/>
    </location>
</feature>
<feature type="compositionally biased region" description="Low complexity" evidence="1">
    <location>
        <begin position="183"/>
        <end position="196"/>
    </location>
</feature>
<organism evidence="2 3">
    <name type="scientific">Angustibacter aerolatus</name>
    <dbReference type="NCBI Taxonomy" id="1162965"/>
    <lineage>
        <taxon>Bacteria</taxon>
        <taxon>Bacillati</taxon>
        <taxon>Actinomycetota</taxon>
        <taxon>Actinomycetes</taxon>
        <taxon>Kineosporiales</taxon>
        <taxon>Kineosporiaceae</taxon>
    </lineage>
</organism>
<accession>A0ABQ6JKT9</accession>
<dbReference type="SUPFAM" id="SSF56801">
    <property type="entry name" value="Acetyl-CoA synthetase-like"/>
    <property type="match status" value="1"/>
</dbReference>
<feature type="compositionally biased region" description="Basic residues" evidence="1">
    <location>
        <begin position="243"/>
        <end position="255"/>
    </location>
</feature>
<keyword evidence="3" id="KW-1185">Reference proteome</keyword>
<proteinExistence type="predicted"/>
<evidence type="ECO:0000313" key="2">
    <source>
        <dbReference type="EMBL" id="GMA88856.1"/>
    </source>
</evidence>
<feature type="region of interest" description="Disordered" evidence="1">
    <location>
        <begin position="153"/>
        <end position="196"/>
    </location>
</feature>
<dbReference type="Gene3D" id="3.30.300.30">
    <property type="match status" value="1"/>
</dbReference>
<dbReference type="InterPro" id="IPR045851">
    <property type="entry name" value="AMP-bd_C_sf"/>
</dbReference>
<name>A0ABQ6JKT9_9ACTN</name>
<dbReference type="Proteomes" id="UP001157017">
    <property type="component" value="Unassembled WGS sequence"/>
</dbReference>
<comment type="caution">
    <text evidence="2">The sequence shown here is derived from an EMBL/GenBank/DDBJ whole genome shotgun (WGS) entry which is preliminary data.</text>
</comment>
<gene>
    <name evidence="2" type="ORF">GCM10025868_41060</name>
</gene>